<protein>
    <submittedName>
        <fullName evidence="1">Uncharacterized protein</fullName>
    </submittedName>
</protein>
<reference evidence="1" key="1">
    <citation type="submission" date="2014-09" db="EMBL/GenBank/DDBJ databases">
        <authorList>
            <person name="Magalhaes I.L.F."/>
            <person name="Oliveira U."/>
            <person name="Santos F.R."/>
            <person name="Vidigal T.H.D.A."/>
            <person name="Brescovit A.D."/>
            <person name="Santos A.J."/>
        </authorList>
    </citation>
    <scope>NUCLEOTIDE SEQUENCE</scope>
    <source>
        <tissue evidence="1">Shoot tissue taken approximately 20 cm above the soil surface</tissue>
    </source>
</reference>
<accession>A0A0A8ZXH4</accession>
<reference evidence="1" key="2">
    <citation type="journal article" date="2015" name="Data Brief">
        <title>Shoot transcriptome of the giant reed, Arundo donax.</title>
        <authorList>
            <person name="Barrero R.A."/>
            <person name="Guerrero F.D."/>
            <person name="Moolhuijzen P."/>
            <person name="Goolsby J.A."/>
            <person name="Tidwell J."/>
            <person name="Bellgard S.E."/>
            <person name="Bellgard M.I."/>
        </authorList>
    </citation>
    <scope>NUCLEOTIDE SEQUENCE</scope>
    <source>
        <tissue evidence="1">Shoot tissue taken approximately 20 cm above the soil surface</tissue>
    </source>
</reference>
<dbReference type="EMBL" id="GBRH01255452">
    <property type="protein sequence ID" value="JAD42443.1"/>
    <property type="molecule type" value="Transcribed_RNA"/>
</dbReference>
<sequence length="38" mass="4211">MLPNAVNGVSQCASIRGSFTPLNLREYFPEKPAHVRLP</sequence>
<dbReference type="AlphaFoldDB" id="A0A0A8ZXH4"/>
<name>A0A0A8ZXH4_ARUDO</name>
<proteinExistence type="predicted"/>
<organism evidence="1">
    <name type="scientific">Arundo donax</name>
    <name type="common">Giant reed</name>
    <name type="synonym">Donax arundinaceus</name>
    <dbReference type="NCBI Taxonomy" id="35708"/>
    <lineage>
        <taxon>Eukaryota</taxon>
        <taxon>Viridiplantae</taxon>
        <taxon>Streptophyta</taxon>
        <taxon>Embryophyta</taxon>
        <taxon>Tracheophyta</taxon>
        <taxon>Spermatophyta</taxon>
        <taxon>Magnoliopsida</taxon>
        <taxon>Liliopsida</taxon>
        <taxon>Poales</taxon>
        <taxon>Poaceae</taxon>
        <taxon>PACMAD clade</taxon>
        <taxon>Arundinoideae</taxon>
        <taxon>Arundineae</taxon>
        <taxon>Arundo</taxon>
    </lineage>
</organism>
<evidence type="ECO:0000313" key="1">
    <source>
        <dbReference type="EMBL" id="JAD42443.1"/>
    </source>
</evidence>